<dbReference type="Proteomes" id="UP000002139">
    <property type="component" value="Chromosome"/>
</dbReference>
<name>A9F8Q2_SORC5</name>
<reference evidence="8 9" key="1">
    <citation type="journal article" date="2007" name="Nat. Biotechnol.">
        <title>Complete genome sequence of the myxobacterium Sorangium cellulosum.</title>
        <authorList>
            <person name="Schneiker S."/>
            <person name="Perlova O."/>
            <person name="Kaiser O."/>
            <person name="Gerth K."/>
            <person name="Alici A."/>
            <person name="Altmeyer M.O."/>
            <person name="Bartels D."/>
            <person name="Bekel T."/>
            <person name="Beyer S."/>
            <person name="Bode E."/>
            <person name="Bode H.B."/>
            <person name="Bolten C.J."/>
            <person name="Choudhuri J.V."/>
            <person name="Doss S."/>
            <person name="Elnakady Y.A."/>
            <person name="Frank B."/>
            <person name="Gaigalat L."/>
            <person name="Goesmann A."/>
            <person name="Groeger C."/>
            <person name="Gross F."/>
            <person name="Jelsbak L."/>
            <person name="Jelsbak L."/>
            <person name="Kalinowski J."/>
            <person name="Kegler C."/>
            <person name="Knauber T."/>
            <person name="Konietzny S."/>
            <person name="Kopp M."/>
            <person name="Krause L."/>
            <person name="Krug D."/>
            <person name="Linke B."/>
            <person name="Mahmud T."/>
            <person name="Martinez-Arias R."/>
            <person name="McHardy A.C."/>
            <person name="Merai M."/>
            <person name="Meyer F."/>
            <person name="Mormann S."/>
            <person name="Munoz-Dorado J."/>
            <person name="Perez J."/>
            <person name="Pradella S."/>
            <person name="Rachid S."/>
            <person name="Raddatz G."/>
            <person name="Rosenau F."/>
            <person name="Rueckert C."/>
            <person name="Sasse F."/>
            <person name="Scharfe M."/>
            <person name="Schuster S.C."/>
            <person name="Suen G."/>
            <person name="Treuner-Lange A."/>
            <person name="Velicer G.J."/>
            <person name="Vorholter F.-J."/>
            <person name="Weissman K.J."/>
            <person name="Welch R.D."/>
            <person name="Wenzel S.C."/>
            <person name="Whitworth D.E."/>
            <person name="Wilhelm S."/>
            <person name="Wittmann C."/>
            <person name="Bloecker H."/>
            <person name="Puehler A."/>
            <person name="Mueller R."/>
        </authorList>
    </citation>
    <scope>NUCLEOTIDE SEQUENCE [LARGE SCALE GENOMIC DNA]</scope>
    <source>
        <strain evidence="9">So ce56</strain>
    </source>
</reference>
<dbReference type="RefSeq" id="WP_012237149.1">
    <property type="nucleotide sequence ID" value="NC_010162.1"/>
</dbReference>
<feature type="transmembrane region" description="Helical" evidence="7">
    <location>
        <begin position="30"/>
        <end position="54"/>
    </location>
</feature>
<dbReference type="HOGENOM" id="CLU_021295_1_0_7"/>
<feature type="transmembrane region" description="Helical" evidence="7">
    <location>
        <begin position="363"/>
        <end position="386"/>
    </location>
</feature>
<feature type="transmembrane region" description="Helical" evidence="7">
    <location>
        <begin position="213"/>
        <end position="233"/>
    </location>
</feature>
<keyword evidence="9" id="KW-1185">Reference proteome</keyword>
<accession>A9F8Q2</accession>
<evidence type="ECO:0000313" key="9">
    <source>
        <dbReference type="Proteomes" id="UP000002139"/>
    </source>
</evidence>
<keyword evidence="3" id="KW-1003">Cell membrane</keyword>
<comment type="similarity">
    <text evidence="2">Belongs to the NrfD family.</text>
</comment>
<feature type="transmembrane region" description="Helical" evidence="7">
    <location>
        <begin position="294"/>
        <end position="315"/>
    </location>
</feature>
<comment type="subcellular location">
    <subcellularLocation>
        <location evidence="1">Cell membrane</location>
        <topology evidence="1">Multi-pass membrane protein</topology>
    </subcellularLocation>
</comment>
<evidence type="ECO:0000256" key="6">
    <source>
        <dbReference type="ARBA" id="ARBA00023136"/>
    </source>
</evidence>
<dbReference type="GO" id="GO:0016491">
    <property type="term" value="F:oxidoreductase activity"/>
    <property type="evidence" value="ECO:0007669"/>
    <property type="project" value="UniProtKB-KW"/>
</dbReference>
<dbReference type="eggNOG" id="COG5557">
    <property type="taxonomic scope" value="Bacteria"/>
</dbReference>
<dbReference type="STRING" id="448385.sce4517"/>
<feature type="transmembrane region" description="Helical" evidence="7">
    <location>
        <begin position="66"/>
        <end position="95"/>
    </location>
</feature>
<evidence type="ECO:0008006" key="10">
    <source>
        <dbReference type="Google" id="ProtNLM"/>
    </source>
</evidence>
<feature type="transmembrane region" description="Helical" evidence="7">
    <location>
        <begin position="335"/>
        <end position="354"/>
    </location>
</feature>
<dbReference type="PANTHER" id="PTHR43044">
    <property type="match status" value="1"/>
</dbReference>
<evidence type="ECO:0000256" key="7">
    <source>
        <dbReference type="SAM" id="Phobius"/>
    </source>
</evidence>
<dbReference type="InterPro" id="IPR005614">
    <property type="entry name" value="NrfD-like"/>
</dbReference>
<dbReference type="AlphaFoldDB" id="A9F8Q2"/>
<proteinExistence type="inferred from homology"/>
<evidence type="ECO:0000256" key="5">
    <source>
        <dbReference type="ARBA" id="ARBA00022989"/>
    </source>
</evidence>
<feature type="transmembrane region" description="Helical" evidence="7">
    <location>
        <begin position="406"/>
        <end position="427"/>
    </location>
</feature>
<dbReference type="Pfam" id="PF03916">
    <property type="entry name" value="NrfD"/>
    <property type="match status" value="1"/>
</dbReference>
<evidence type="ECO:0000313" key="8">
    <source>
        <dbReference type="EMBL" id="CAN94680.1"/>
    </source>
</evidence>
<evidence type="ECO:0000256" key="2">
    <source>
        <dbReference type="ARBA" id="ARBA00008929"/>
    </source>
</evidence>
<organism evidence="8 9">
    <name type="scientific">Sorangium cellulosum (strain So ce56)</name>
    <name type="common">Polyangium cellulosum (strain So ce56)</name>
    <dbReference type="NCBI Taxonomy" id="448385"/>
    <lineage>
        <taxon>Bacteria</taxon>
        <taxon>Pseudomonadati</taxon>
        <taxon>Myxococcota</taxon>
        <taxon>Polyangia</taxon>
        <taxon>Polyangiales</taxon>
        <taxon>Polyangiaceae</taxon>
        <taxon>Sorangium</taxon>
    </lineage>
</organism>
<evidence type="ECO:0000256" key="1">
    <source>
        <dbReference type="ARBA" id="ARBA00004651"/>
    </source>
</evidence>
<dbReference type="BioCyc" id="SCEL448385:SCE_RS23185-MONOMER"/>
<dbReference type="PANTHER" id="PTHR43044:SF2">
    <property type="entry name" value="POLYSULPHIDE REDUCTASE NRFD"/>
    <property type="match status" value="1"/>
</dbReference>
<dbReference type="EMBL" id="AM746676">
    <property type="protein sequence ID" value="CAN94680.1"/>
    <property type="molecule type" value="Genomic_DNA"/>
</dbReference>
<keyword evidence="5 7" id="KW-1133">Transmembrane helix</keyword>
<feature type="transmembrane region" description="Helical" evidence="7">
    <location>
        <begin position="156"/>
        <end position="181"/>
    </location>
</feature>
<feature type="transmembrane region" description="Helical" evidence="7">
    <location>
        <begin position="107"/>
        <end position="136"/>
    </location>
</feature>
<protein>
    <recommendedName>
        <fullName evidence="10">Hydrogenase</fullName>
    </recommendedName>
</protein>
<keyword evidence="4 7" id="KW-0812">Transmembrane</keyword>
<feature type="transmembrane region" description="Helical" evidence="7">
    <location>
        <begin position="253"/>
        <end position="273"/>
    </location>
</feature>
<keyword evidence="8" id="KW-0560">Oxidoreductase</keyword>
<evidence type="ECO:0000256" key="4">
    <source>
        <dbReference type="ARBA" id="ARBA00022692"/>
    </source>
</evidence>
<gene>
    <name evidence="8" type="ordered locus">sce4517</name>
</gene>
<keyword evidence="6 7" id="KW-0472">Membrane</keyword>
<dbReference type="KEGG" id="scl:sce4517"/>
<dbReference type="GO" id="GO:0005886">
    <property type="term" value="C:plasma membrane"/>
    <property type="evidence" value="ECO:0007669"/>
    <property type="project" value="UniProtKB-SubCell"/>
</dbReference>
<evidence type="ECO:0000256" key="3">
    <source>
        <dbReference type="ARBA" id="ARBA00022475"/>
    </source>
</evidence>
<dbReference type="OrthoDB" id="9806499at2"/>
<sequence length="448" mass="50910">MTEPLILGRPTDEELSEELLSVVWKPRSRLWWAAFALTGAGTVVLALAILYTVTTGIGVWGNNIPVGWAFGIINFVFWIGIGHAGTFISAILLLLEQRWRTSINRFAEAMTLFAVVQAGLFPLLHLGRPWFAYWLVPYPATLRVWPQFKSALPWDAAAVFTYFTVSLVFWYIGLIPDFAALRDRAPSRLRRIVYGVLSLGWRGSAVTFRHYRLLYGLLAGLATPLVLSVHSIVSTDFAMALVPGWHSTIFPPFFVAGAIFSGFAMVLTLLIPARRIFHLGNVVTQRHIDNLSKLALVTAWIVIYSYIIELFAAWYSGSAYEIYQFFAARPAGPNAAIFWAQMICNVLVPQLLWFPRVRRNMPLLWIISILLNVGMWSERFVIIVMGLQREFIPSAWHAYHPTYVDISMFIGTICFFLLLVLIFLRLFPFIPVAEVKELNHELSHKEDR</sequence>